<dbReference type="AlphaFoldDB" id="A0A382JWZ5"/>
<dbReference type="EMBL" id="UINC01077176">
    <property type="protein sequence ID" value="SVC17054.1"/>
    <property type="molecule type" value="Genomic_DNA"/>
</dbReference>
<feature type="non-terminal residue" evidence="1">
    <location>
        <position position="1"/>
    </location>
</feature>
<organism evidence="1">
    <name type="scientific">marine metagenome</name>
    <dbReference type="NCBI Taxonomy" id="408172"/>
    <lineage>
        <taxon>unclassified sequences</taxon>
        <taxon>metagenomes</taxon>
        <taxon>ecological metagenomes</taxon>
    </lineage>
</organism>
<gene>
    <name evidence="1" type="ORF">METZ01_LOCUS269908</name>
</gene>
<accession>A0A382JWZ5</accession>
<name>A0A382JWZ5_9ZZZZ</name>
<reference evidence="1" key="1">
    <citation type="submission" date="2018-05" db="EMBL/GenBank/DDBJ databases">
        <authorList>
            <person name="Lanie J.A."/>
            <person name="Ng W.-L."/>
            <person name="Kazmierczak K.M."/>
            <person name="Andrzejewski T.M."/>
            <person name="Davidsen T.M."/>
            <person name="Wayne K.J."/>
            <person name="Tettelin H."/>
            <person name="Glass J.I."/>
            <person name="Rusch D."/>
            <person name="Podicherti R."/>
            <person name="Tsui H.-C.T."/>
            <person name="Winkler M.E."/>
        </authorList>
    </citation>
    <scope>NUCLEOTIDE SEQUENCE</scope>
</reference>
<proteinExistence type="predicted"/>
<protein>
    <submittedName>
        <fullName evidence="1">Uncharacterized protein</fullName>
    </submittedName>
</protein>
<evidence type="ECO:0000313" key="1">
    <source>
        <dbReference type="EMBL" id="SVC17054.1"/>
    </source>
</evidence>
<sequence length="113" mass="12613">QVAPCVPATPNRIFKFRGKPRWISRAISASAEEALFTKFTPMHNFTYHVKSTTCPEHWVIFCLVKPDQTDWLKAGHTVPLRLGVIGTAPLAIEIEGGGSALLESPIIFIRTRR</sequence>